<dbReference type="KEGG" id="hdh:G5B40_00305"/>
<gene>
    <name evidence="1" type="ORF">G5B40_00305</name>
</gene>
<evidence type="ECO:0000313" key="2">
    <source>
        <dbReference type="Proteomes" id="UP000503336"/>
    </source>
</evidence>
<dbReference type="PANTHER" id="PTHR36482">
    <property type="entry name" value="OSJNBA0024J22.15 PROTEIN"/>
    <property type="match status" value="1"/>
</dbReference>
<dbReference type="EMBL" id="CP049056">
    <property type="protein sequence ID" value="QIE54015.1"/>
    <property type="molecule type" value="Genomic_DNA"/>
</dbReference>
<name>A0A7L5BSJ1_9RHOB</name>
<dbReference type="Pfam" id="PF21230">
    <property type="entry name" value="Nakanori"/>
    <property type="match status" value="1"/>
</dbReference>
<keyword evidence="2" id="KW-1185">Reference proteome</keyword>
<sequence>MIYGEAIRYDEMEEAGIEPDFDKLAADAYAAMNAYGPDGRTYEEATIERVNGMKEEYGNGVSTLIMFYNATGSTLKFDEITSESGHLFKYEPDRTVYNGQWSCFLHVKTSGAATGSFGRLGYWLQGGVDRKTAWLTIDWETPWSGRNKASASIMDSSLLGGGSIVEIMNNIRNMQARNPFGTSVSVSQNSSPILRVVAARKNLL</sequence>
<dbReference type="AlphaFoldDB" id="A0A7L5BSJ1"/>
<dbReference type="RefSeq" id="WP_165093618.1">
    <property type="nucleotide sequence ID" value="NZ_CP049056.1"/>
</dbReference>
<evidence type="ECO:0000313" key="1">
    <source>
        <dbReference type="EMBL" id="QIE54015.1"/>
    </source>
</evidence>
<dbReference type="InterPro" id="IPR049065">
    <property type="entry name" value="Nakanori"/>
</dbReference>
<accession>A0A7L5BSJ1</accession>
<proteinExistence type="predicted"/>
<reference evidence="1 2" key="1">
    <citation type="submission" date="2020-02" db="EMBL/GenBank/DDBJ databases">
        <title>complete genome sequence of Rhodobacteraceae bacterium.</title>
        <authorList>
            <person name="Park J."/>
            <person name="Kim Y.-S."/>
            <person name="Kim K.-H."/>
        </authorList>
    </citation>
    <scope>NUCLEOTIDE SEQUENCE [LARGE SCALE GENOMIC DNA]</scope>
    <source>
        <strain evidence="1 2">RR4-56</strain>
    </source>
</reference>
<dbReference type="InterPro" id="IPR053085">
    <property type="entry name" value="Jasmonate-induced_protein"/>
</dbReference>
<dbReference type="Gene3D" id="2.60.270.50">
    <property type="match status" value="1"/>
</dbReference>
<dbReference type="PANTHER" id="PTHR36482:SF5">
    <property type="entry name" value="23 KDA JASMONATE-INDUCED PROTEIN-LIKE"/>
    <property type="match status" value="1"/>
</dbReference>
<dbReference type="Proteomes" id="UP000503336">
    <property type="component" value="Chromosome"/>
</dbReference>
<protein>
    <submittedName>
        <fullName evidence="1">Uncharacterized protein</fullName>
    </submittedName>
</protein>
<organism evidence="1 2">
    <name type="scientific">Pikeienuella piscinae</name>
    <dbReference type="NCBI Taxonomy" id="2748098"/>
    <lineage>
        <taxon>Bacteria</taxon>
        <taxon>Pseudomonadati</taxon>
        <taxon>Pseudomonadota</taxon>
        <taxon>Alphaproteobacteria</taxon>
        <taxon>Rhodobacterales</taxon>
        <taxon>Paracoccaceae</taxon>
        <taxon>Pikeienuella</taxon>
    </lineage>
</organism>